<feature type="region of interest" description="Disordered" evidence="1">
    <location>
        <begin position="199"/>
        <end position="221"/>
    </location>
</feature>
<organism evidence="2 3">
    <name type="scientific">Grifola frondosa</name>
    <name type="common">Maitake</name>
    <name type="synonym">Polyporus frondosus</name>
    <dbReference type="NCBI Taxonomy" id="5627"/>
    <lineage>
        <taxon>Eukaryota</taxon>
        <taxon>Fungi</taxon>
        <taxon>Dikarya</taxon>
        <taxon>Basidiomycota</taxon>
        <taxon>Agaricomycotina</taxon>
        <taxon>Agaricomycetes</taxon>
        <taxon>Polyporales</taxon>
        <taxon>Grifolaceae</taxon>
        <taxon>Grifola</taxon>
    </lineage>
</organism>
<evidence type="ECO:0000256" key="1">
    <source>
        <dbReference type="SAM" id="MobiDB-lite"/>
    </source>
</evidence>
<evidence type="ECO:0000313" key="3">
    <source>
        <dbReference type="Proteomes" id="UP000092993"/>
    </source>
</evidence>
<sequence length="221" mass="24782">MVPYDLFHALHAAAKFSSAQRGTYRRCTHSLLDLPDWNTYFFAKGHPSSRTCRGDPSLGRAVDAGLHSDVNYEDFGSWSLAHSRVVDYARICSAANVEDAHGYHLVNHVGKVVPTQSPCIPSATLAVGRCTPQRYQCIEFRSFLDKQYVQHTTPETLANRSIRILDLSSRMIGSWVVTRPEVGRPPTISSTYGEVKVQRAVGHRKQAKTGRRRPRNKDLMS</sequence>
<feature type="compositionally biased region" description="Basic residues" evidence="1">
    <location>
        <begin position="201"/>
        <end position="215"/>
    </location>
</feature>
<protein>
    <submittedName>
        <fullName evidence="2">Uncharacterized protein</fullName>
    </submittedName>
</protein>
<reference evidence="2 3" key="1">
    <citation type="submission" date="2016-03" db="EMBL/GenBank/DDBJ databases">
        <title>Whole genome sequencing of Grifola frondosa 9006-11.</title>
        <authorList>
            <person name="Min B."/>
            <person name="Park H."/>
            <person name="Kim J.-G."/>
            <person name="Cho H."/>
            <person name="Oh Y.-L."/>
            <person name="Kong W.-S."/>
            <person name="Choi I.-G."/>
        </authorList>
    </citation>
    <scope>NUCLEOTIDE SEQUENCE [LARGE SCALE GENOMIC DNA]</scope>
    <source>
        <strain evidence="2 3">9006-11</strain>
    </source>
</reference>
<accession>A0A1C7LPR0</accession>
<name>A0A1C7LPR0_GRIFR</name>
<gene>
    <name evidence="2" type="ORF">A0H81_13248</name>
</gene>
<dbReference type="EMBL" id="LUGG01000027">
    <property type="protein sequence ID" value="OBZ66771.1"/>
    <property type="molecule type" value="Genomic_DNA"/>
</dbReference>
<dbReference type="Proteomes" id="UP000092993">
    <property type="component" value="Unassembled WGS sequence"/>
</dbReference>
<dbReference type="AlphaFoldDB" id="A0A1C7LPR0"/>
<proteinExistence type="predicted"/>
<comment type="caution">
    <text evidence="2">The sequence shown here is derived from an EMBL/GenBank/DDBJ whole genome shotgun (WGS) entry which is preliminary data.</text>
</comment>
<evidence type="ECO:0000313" key="2">
    <source>
        <dbReference type="EMBL" id="OBZ66771.1"/>
    </source>
</evidence>
<keyword evidence="3" id="KW-1185">Reference proteome</keyword>